<keyword evidence="9" id="KW-0028">Amino-acid biosynthesis</keyword>
<evidence type="ECO:0000256" key="11">
    <source>
        <dbReference type="ARBA" id="ARBA00023222"/>
    </source>
</evidence>
<evidence type="ECO:0000256" key="3">
    <source>
        <dbReference type="ARBA" id="ARBA00004496"/>
    </source>
</evidence>
<dbReference type="CDD" id="cd13631">
    <property type="entry name" value="PBP2_Ct-PDT_like"/>
    <property type="match status" value="1"/>
</dbReference>
<evidence type="ECO:0000256" key="6">
    <source>
        <dbReference type="ARBA" id="ARBA00013147"/>
    </source>
</evidence>
<evidence type="ECO:0000256" key="13">
    <source>
        <dbReference type="ARBA" id="ARBA00023239"/>
    </source>
</evidence>
<reference evidence="21" key="1">
    <citation type="journal article" date="2015" name="Nature">
        <title>Complex archaea that bridge the gap between prokaryotes and eukaryotes.</title>
        <authorList>
            <person name="Spang A."/>
            <person name="Saw J.H."/>
            <person name="Jorgensen S.L."/>
            <person name="Zaremba-Niedzwiedzka K."/>
            <person name="Martijn J."/>
            <person name="Lind A.E."/>
            <person name="van Eijk R."/>
            <person name="Schleper C."/>
            <person name="Guy L."/>
            <person name="Ettema T.J."/>
        </authorList>
    </citation>
    <scope>NUCLEOTIDE SEQUENCE</scope>
</reference>
<dbReference type="EC" id="4.2.1.51" evidence="6"/>
<dbReference type="InterPro" id="IPR036263">
    <property type="entry name" value="Chorismate_II_sf"/>
</dbReference>
<feature type="domain" description="Chorismate mutase" evidence="18">
    <location>
        <begin position="1"/>
        <end position="85"/>
    </location>
</feature>
<comment type="subcellular location">
    <subcellularLocation>
        <location evidence="3">Cytoplasm</location>
    </subcellularLocation>
</comment>
<dbReference type="SUPFAM" id="SSF55021">
    <property type="entry name" value="ACT-like"/>
    <property type="match status" value="1"/>
</dbReference>
<dbReference type="Pfam" id="PF01817">
    <property type="entry name" value="CM_2"/>
    <property type="match status" value="1"/>
</dbReference>
<dbReference type="PROSITE" id="PS51671">
    <property type="entry name" value="ACT"/>
    <property type="match status" value="1"/>
</dbReference>
<dbReference type="InterPro" id="IPR002912">
    <property type="entry name" value="ACT_dom"/>
</dbReference>
<comment type="caution">
    <text evidence="21">The sequence shown here is derived from an EMBL/GenBank/DDBJ whole genome shotgun (WGS) entry which is preliminary data.</text>
</comment>
<comment type="function">
    <text evidence="2">Catalyzes the Claisen rearrangement of chorismate to prephenate and the decarboxylation/dehydration of prephenate to phenylpyruvate.</text>
</comment>
<dbReference type="CDD" id="cd04905">
    <property type="entry name" value="ACT_CM-PDT"/>
    <property type="match status" value="1"/>
</dbReference>
<name>A0A0F9QYE7_9ZZZZ</name>
<dbReference type="UniPathway" id="UPA00120">
    <property type="reaction ID" value="UER00203"/>
</dbReference>
<dbReference type="InterPro" id="IPR045865">
    <property type="entry name" value="ACT-like_dom_sf"/>
</dbReference>
<dbReference type="GO" id="GO:0009094">
    <property type="term" value="P:L-phenylalanine biosynthetic process"/>
    <property type="evidence" value="ECO:0007669"/>
    <property type="project" value="UniProtKB-UniPathway"/>
</dbReference>
<dbReference type="SUPFAM" id="SSF48600">
    <property type="entry name" value="Chorismate mutase II"/>
    <property type="match status" value="1"/>
</dbReference>
<dbReference type="GO" id="GO:0046417">
    <property type="term" value="P:chorismate metabolic process"/>
    <property type="evidence" value="ECO:0007669"/>
    <property type="project" value="InterPro"/>
</dbReference>
<dbReference type="Gene3D" id="3.30.70.260">
    <property type="match status" value="1"/>
</dbReference>
<dbReference type="Gene3D" id="3.40.190.10">
    <property type="entry name" value="Periplasmic binding protein-like II"/>
    <property type="match status" value="2"/>
</dbReference>
<feature type="domain" description="Prephenate dehydratase" evidence="19">
    <location>
        <begin position="87"/>
        <end position="262"/>
    </location>
</feature>
<dbReference type="PANTHER" id="PTHR21022">
    <property type="entry name" value="PREPHENATE DEHYDRATASE P PROTEIN"/>
    <property type="match status" value="1"/>
</dbReference>
<dbReference type="PROSITE" id="PS51168">
    <property type="entry name" value="CHORISMATE_MUT_2"/>
    <property type="match status" value="1"/>
</dbReference>
<dbReference type="SUPFAM" id="SSF53850">
    <property type="entry name" value="Periplasmic binding protein-like II"/>
    <property type="match status" value="1"/>
</dbReference>
<dbReference type="SMART" id="SM00830">
    <property type="entry name" value="CM_2"/>
    <property type="match status" value="1"/>
</dbReference>
<dbReference type="InterPro" id="IPR036979">
    <property type="entry name" value="CM_dom_sf"/>
</dbReference>
<evidence type="ECO:0000313" key="21">
    <source>
        <dbReference type="EMBL" id="KKN18161.1"/>
    </source>
</evidence>
<evidence type="ECO:0000256" key="9">
    <source>
        <dbReference type="ARBA" id="ARBA00022605"/>
    </source>
</evidence>
<comment type="catalytic activity">
    <reaction evidence="17">
        <text>prephenate + H(+) = 3-phenylpyruvate + CO2 + H2O</text>
        <dbReference type="Rhea" id="RHEA:21648"/>
        <dbReference type="ChEBI" id="CHEBI:15377"/>
        <dbReference type="ChEBI" id="CHEBI:15378"/>
        <dbReference type="ChEBI" id="CHEBI:16526"/>
        <dbReference type="ChEBI" id="CHEBI:18005"/>
        <dbReference type="ChEBI" id="CHEBI:29934"/>
        <dbReference type="EC" id="4.2.1.51"/>
    </reaction>
</comment>
<dbReference type="Pfam" id="PF00800">
    <property type="entry name" value="PDT"/>
    <property type="match status" value="1"/>
</dbReference>
<accession>A0A0F9QYE7</accession>
<keyword evidence="10" id="KW-0057">Aromatic amino acid biosynthesis</keyword>
<dbReference type="PANTHER" id="PTHR21022:SF19">
    <property type="entry name" value="PREPHENATE DEHYDRATASE-RELATED"/>
    <property type="match status" value="1"/>
</dbReference>
<dbReference type="PROSITE" id="PS51171">
    <property type="entry name" value="PREPHENATE_DEHYDR_3"/>
    <property type="match status" value="1"/>
</dbReference>
<gene>
    <name evidence="21" type="ORF">LCGC14_0958590</name>
</gene>
<dbReference type="AlphaFoldDB" id="A0A0F9QYE7"/>
<sequence>MNLDKIREQVDYIDYEILKLLNERMELGLRTKKFKNAIQDKDRETQILEQLKKYAHAYNLIKPDFVEKLFKAIMRESRKNQKPNKKLIGFQGEHGAFGEMAAEYYDQELAAIPCAEFADVFEGVEKGNLELGIVPVENSLGGAITQVNELLIRTDLKVIGAVKLRINHCLLKSPESNYQEIRIVYSHPQALSQCRDFLNRQQLEARSFYDTAGAANMLAKEKPKMAAAIASKFCAELYNLEVIKENIQDHKNNFTRFLILSRREQENSADKCSIIFSTSHKAGTLFAVLKIFAEERINLTRIESLPYRNDPGTYVFFLDFQCDDIHSRVRNILNKVKLKTKMLKYLGCYKEEVF</sequence>
<dbReference type="GO" id="GO:0004664">
    <property type="term" value="F:prephenate dehydratase activity"/>
    <property type="evidence" value="ECO:0007669"/>
    <property type="project" value="UniProtKB-EC"/>
</dbReference>
<comment type="catalytic activity">
    <reaction evidence="1">
        <text>chorismate = prephenate</text>
        <dbReference type="Rhea" id="RHEA:13897"/>
        <dbReference type="ChEBI" id="CHEBI:29748"/>
        <dbReference type="ChEBI" id="CHEBI:29934"/>
        <dbReference type="EC" id="5.4.99.5"/>
    </reaction>
</comment>
<dbReference type="NCBIfam" id="NF008865">
    <property type="entry name" value="PRK11898.1"/>
    <property type="match status" value="1"/>
</dbReference>
<proteinExistence type="predicted"/>
<dbReference type="GO" id="GO:0005737">
    <property type="term" value="C:cytoplasm"/>
    <property type="evidence" value="ECO:0007669"/>
    <property type="project" value="UniProtKB-SubCell"/>
</dbReference>
<keyword evidence="11" id="KW-0584">Phenylalanine biosynthesis</keyword>
<evidence type="ECO:0000256" key="4">
    <source>
        <dbReference type="ARBA" id="ARBA00004741"/>
    </source>
</evidence>
<evidence type="ECO:0000256" key="15">
    <source>
        <dbReference type="ARBA" id="ARBA00031175"/>
    </source>
</evidence>
<evidence type="ECO:0000256" key="5">
    <source>
        <dbReference type="ARBA" id="ARBA00004817"/>
    </source>
</evidence>
<evidence type="ECO:0000256" key="2">
    <source>
        <dbReference type="ARBA" id="ARBA00002364"/>
    </source>
</evidence>
<dbReference type="GO" id="GO:0004106">
    <property type="term" value="F:chorismate mutase activity"/>
    <property type="evidence" value="ECO:0007669"/>
    <property type="project" value="UniProtKB-EC"/>
</dbReference>
<evidence type="ECO:0000259" key="19">
    <source>
        <dbReference type="PROSITE" id="PS51171"/>
    </source>
</evidence>
<feature type="domain" description="ACT" evidence="20">
    <location>
        <begin position="273"/>
        <end position="343"/>
    </location>
</feature>
<comment type="pathway">
    <text evidence="4">Amino-acid biosynthesis; L-phenylalanine biosynthesis; phenylpyruvate from prephenate: step 1/1.</text>
</comment>
<keyword evidence="8" id="KW-0963">Cytoplasm</keyword>
<evidence type="ECO:0000259" key="18">
    <source>
        <dbReference type="PROSITE" id="PS51168"/>
    </source>
</evidence>
<evidence type="ECO:0000256" key="8">
    <source>
        <dbReference type="ARBA" id="ARBA00022490"/>
    </source>
</evidence>
<keyword evidence="14" id="KW-0511">Multifunctional enzyme</keyword>
<evidence type="ECO:0000256" key="14">
    <source>
        <dbReference type="ARBA" id="ARBA00023268"/>
    </source>
</evidence>
<evidence type="ECO:0000256" key="17">
    <source>
        <dbReference type="ARBA" id="ARBA00047848"/>
    </source>
</evidence>
<evidence type="ECO:0000256" key="1">
    <source>
        <dbReference type="ARBA" id="ARBA00000824"/>
    </source>
</evidence>
<evidence type="ECO:0000256" key="16">
    <source>
        <dbReference type="ARBA" id="ARBA00031520"/>
    </source>
</evidence>
<evidence type="ECO:0000259" key="20">
    <source>
        <dbReference type="PROSITE" id="PS51671"/>
    </source>
</evidence>
<dbReference type="FunFam" id="3.40.190.10:FF:000034">
    <property type="entry name" value="Chorismate mutase/prephenate dehydratase"/>
    <property type="match status" value="1"/>
</dbReference>
<organism evidence="21">
    <name type="scientific">marine sediment metagenome</name>
    <dbReference type="NCBI Taxonomy" id="412755"/>
    <lineage>
        <taxon>unclassified sequences</taxon>
        <taxon>metagenomes</taxon>
        <taxon>ecological metagenomes</taxon>
    </lineage>
</organism>
<dbReference type="UniPathway" id="UPA00121">
    <property type="reaction ID" value="UER00345"/>
</dbReference>
<comment type="pathway">
    <text evidence="5">Metabolic intermediate biosynthesis; prephenate biosynthesis; prephenate from chorismate: step 1/1.</text>
</comment>
<keyword evidence="13" id="KW-0456">Lyase</keyword>
<dbReference type="PROSITE" id="PS00857">
    <property type="entry name" value="PREPHENATE_DEHYDR_1"/>
    <property type="match status" value="1"/>
</dbReference>
<evidence type="ECO:0000256" key="10">
    <source>
        <dbReference type="ARBA" id="ARBA00023141"/>
    </source>
</evidence>
<dbReference type="InterPro" id="IPR018528">
    <property type="entry name" value="Preph_deHydtase_CS"/>
</dbReference>
<dbReference type="EMBL" id="LAZR01003453">
    <property type="protein sequence ID" value="KKN18161.1"/>
    <property type="molecule type" value="Genomic_DNA"/>
</dbReference>
<dbReference type="InterPro" id="IPR008242">
    <property type="entry name" value="Chor_mutase/pphenate_deHydtase"/>
</dbReference>
<dbReference type="InterPro" id="IPR001086">
    <property type="entry name" value="Preph_deHydtase"/>
</dbReference>
<dbReference type="InterPro" id="IPR002701">
    <property type="entry name" value="CM_II_prokaryot"/>
</dbReference>
<keyword evidence="12" id="KW-0413">Isomerase</keyword>
<evidence type="ECO:0000256" key="7">
    <source>
        <dbReference type="ARBA" id="ARBA00014401"/>
    </source>
</evidence>
<evidence type="ECO:0000256" key="12">
    <source>
        <dbReference type="ARBA" id="ARBA00023235"/>
    </source>
</evidence>
<dbReference type="Gene3D" id="1.20.59.10">
    <property type="entry name" value="Chorismate mutase"/>
    <property type="match status" value="1"/>
</dbReference>
<protein>
    <recommendedName>
        <fullName evidence="7">Bifunctional chorismate mutase/prephenate dehydratase</fullName>
        <ecNumber evidence="6">4.2.1.51</ecNumber>
    </recommendedName>
    <alternativeName>
        <fullName evidence="16">Chorismate mutase-prephenate dehydratase</fullName>
    </alternativeName>
    <alternativeName>
        <fullName evidence="15">p-protein</fullName>
    </alternativeName>
</protein>
<dbReference type="PIRSF" id="PIRSF001500">
    <property type="entry name" value="Chor_mut_pdt_Ppr"/>
    <property type="match status" value="1"/>
</dbReference>